<dbReference type="AlphaFoldDB" id="A0A1Q5ZUW4"/>
<evidence type="ECO:0000313" key="1">
    <source>
        <dbReference type="EMBL" id="OKS85554.1"/>
    </source>
</evidence>
<gene>
    <name evidence="1" type="ORF">RG47T_1000</name>
</gene>
<proteinExistence type="predicted"/>
<keyword evidence="2" id="KW-1185">Reference proteome</keyword>
<dbReference type="STRING" id="1302689.RG47T_1000"/>
<dbReference type="EMBL" id="MPPL01000001">
    <property type="protein sequence ID" value="OKS85554.1"/>
    <property type="molecule type" value="Genomic_DNA"/>
</dbReference>
<reference evidence="1 2" key="1">
    <citation type="submission" date="2016-11" db="EMBL/GenBank/DDBJ databases">
        <title>Whole Genome Sequencing of Mucilaginibacter polytrichastri RG4-7(T) isolated from the moss sample.</title>
        <authorList>
            <person name="Li Y."/>
        </authorList>
    </citation>
    <scope>NUCLEOTIDE SEQUENCE [LARGE SCALE GENOMIC DNA]</scope>
    <source>
        <strain evidence="1 2">RG4-7</strain>
    </source>
</reference>
<dbReference type="Proteomes" id="UP000186720">
    <property type="component" value="Unassembled WGS sequence"/>
</dbReference>
<evidence type="ECO:0000313" key="2">
    <source>
        <dbReference type="Proteomes" id="UP000186720"/>
    </source>
</evidence>
<sequence length="47" mass="5272">MELVSAPHLPDIRLIEFIPAIFDAEINTGTMANVIIRLIQIQIPTRS</sequence>
<comment type="caution">
    <text evidence="1">The sequence shown here is derived from an EMBL/GenBank/DDBJ whole genome shotgun (WGS) entry which is preliminary data.</text>
</comment>
<organism evidence="1 2">
    <name type="scientific">Mucilaginibacter polytrichastri</name>
    <dbReference type="NCBI Taxonomy" id="1302689"/>
    <lineage>
        <taxon>Bacteria</taxon>
        <taxon>Pseudomonadati</taxon>
        <taxon>Bacteroidota</taxon>
        <taxon>Sphingobacteriia</taxon>
        <taxon>Sphingobacteriales</taxon>
        <taxon>Sphingobacteriaceae</taxon>
        <taxon>Mucilaginibacter</taxon>
    </lineage>
</organism>
<protein>
    <submittedName>
        <fullName evidence="1">Uncharacterized protein</fullName>
    </submittedName>
</protein>
<accession>A0A1Q5ZUW4</accession>
<name>A0A1Q5ZUW4_9SPHI</name>